<name>A0A7E4VPY0_PANRE</name>
<dbReference type="WBParaSite" id="Pan_g23197.t1">
    <property type="protein sequence ID" value="Pan_g23197.t1"/>
    <property type="gene ID" value="Pan_g23197"/>
</dbReference>
<reference evidence="2" key="1">
    <citation type="journal article" date="2013" name="Genetics">
        <title>The draft genome and transcriptome of Panagrellus redivivus are shaped by the harsh demands of a free-living lifestyle.</title>
        <authorList>
            <person name="Srinivasan J."/>
            <person name="Dillman A.R."/>
            <person name="Macchietto M.G."/>
            <person name="Heikkinen L."/>
            <person name="Lakso M."/>
            <person name="Fracchia K.M."/>
            <person name="Antoshechkin I."/>
            <person name="Mortazavi A."/>
            <person name="Wong G."/>
            <person name="Sternberg P.W."/>
        </authorList>
    </citation>
    <scope>NUCLEOTIDE SEQUENCE [LARGE SCALE GENOMIC DNA]</scope>
    <source>
        <strain evidence="2">MT8872</strain>
    </source>
</reference>
<organism evidence="2 3">
    <name type="scientific">Panagrellus redivivus</name>
    <name type="common">Microworm</name>
    <dbReference type="NCBI Taxonomy" id="6233"/>
    <lineage>
        <taxon>Eukaryota</taxon>
        <taxon>Metazoa</taxon>
        <taxon>Ecdysozoa</taxon>
        <taxon>Nematoda</taxon>
        <taxon>Chromadorea</taxon>
        <taxon>Rhabditida</taxon>
        <taxon>Tylenchina</taxon>
        <taxon>Panagrolaimomorpha</taxon>
        <taxon>Panagrolaimoidea</taxon>
        <taxon>Panagrolaimidae</taxon>
        <taxon>Panagrellus</taxon>
    </lineage>
</organism>
<proteinExistence type="predicted"/>
<accession>A0A7E4VPY0</accession>
<keyword evidence="2" id="KW-1185">Reference proteome</keyword>
<protein>
    <submittedName>
        <fullName evidence="3">Secreted protein</fullName>
    </submittedName>
</protein>
<sequence length="124" mass="13213">MCSMAKTMLVFSVVVVLVTVNAVPECYYAWSERMPGKTCATASDCGDATADCLYSINDGKHICCKPKAGAVLPKCPNNRQILSVGKNTGVVCTSSDQCPDSYECVESTTNFDKLAGQGNKICCH</sequence>
<evidence type="ECO:0000313" key="3">
    <source>
        <dbReference type="WBParaSite" id="Pan_g23197.t1"/>
    </source>
</evidence>
<dbReference type="SMART" id="SM00289">
    <property type="entry name" value="WR1"/>
    <property type="match status" value="2"/>
</dbReference>
<feature type="signal peptide" evidence="1">
    <location>
        <begin position="1"/>
        <end position="22"/>
    </location>
</feature>
<dbReference type="InterPro" id="IPR006150">
    <property type="entry name" value="Cys_repeat_1"/>
</dbReference>
<dbReference type="AlphaFoldDB" id="A0A7E4VPY0"/>
<feature type="chain" id="PRO_5028815264" evidence="1">
    <location>
        <begin position="23"/>
        <end position="124"/>
    </location>
</feature>
<keyword evidence="1" id="KW-0732">Signal</keyword>
<evidence type="ECO:0000256" key="1">
    <source>
        <dbReference type="SAM" id="SignalP"/>
    </source>
</evidence>
<evidence type="ECO:0000313" key="2">
    <source>
        <dbReference type="Proteomes" id="UP000492821"/>
    </source>
</evidence>
<reference evidence="3" key="2">
    <citation type="submission" date="2020-10" db="UniProtKB">
        <authorList>
            <consortium name="WormBaseParasite"/>
        </authorList>
    </citation>
    <scope>IDENTIFICATION</scope>
</reference>
<dbReference type="Proteomes" id="UP000492821">
    <property type="component" value="Unassembled WGS sequence"/>
</dbReference>